<accession>A0A0T9QGW8</accession>
<gene>
    <name evidence="2" type="ORF">ERS008529_03049</name>
    <name evidence="3" type="ORF">ERS137968_03107</name>
</gene>
<dbReference type="Proteomes" id="UP000045840">
    <property type="component" value="Unassembled WGS sequence"/>
</dbReference>
<dbReference type="STRING" id="1288385.ERS137968_03107"/>
<organism evidence="2 5">
    <name type="scientific">Yersinia pekkanenii</name>
    <dbReference type="NCBI Taxonomy" id="1288385"/>
    <lineage>
        <taxon>Bacteria</taxon>
        <taxon>Pseudomonadati</taxon>
        <taxon>Pseudomonadota</taxon>
        <taxon>Gammaproteobacteria</taxon>
        <taxon>Enterobacterales</taxon>
        <taxon>Yersiniaceae</taxon>
        <taxon>Yersinia</taxon>
    </lineage>
</organism>
<dbReference type="EMBL" id="CQAZ01000028">
    <property type="protein sequence ID" value="CNI09398.1"/>
    <property type="molecule type" value="Genomic_DNA"/>
</dbReference>
<reference evidence="5" key="1">
    <citation type="submission" date="2015-03" db="EMBL/GenBank/DDBJ databases">
        <authorList>
            <consortium name="Pathogen Informatics"/>
        </authorList>
    </citation>
    <scope>NUCLEOTIDE SEQUENCE [LARGE SCALE GENOMIC DNA]</scope>
    <source>
        <strain evidence="5">A125KOH2</strain>
    </source>
</reference>
<evidence type="ECO:0000313" key="3">
    <source>
        <dbReference type="EMBL" id="CRY68009.1"/>
    </source>
</evidence>
<evidence type="ECO:0000259" key="1">
    <source>
        <dbReference type="Pfam" id="PF09008"/>
    </source>
</evidence>
<dbReference type="Pfam" id="PF09008">
    <property type="entry name" value="Head_binding"/>
    <property type="match status" value="1"/>
</dbReference>
<dbReference type="OrthoDB" id="6481209at2"/>
<reference evidence="2" key="2">
    <citation type="submission" date="2015-03" db="EMBL/GenBank/DDBJ databases">
        <authorList>
            <person name="Murphy D."/>
        </authorList>
    </citation>
    <scope>NUCLEOTIDE SEQUENCE [LARGE SCALE GENOMIC DNA]</scope>
    <source>
        <strain evidence="2">A125KOH2</strain>
    </source>
</reference>
<sequence length="660" mass="71604">MPDIIPNVVIGMPSQLFTMPRKFGAVFGGRIYIGLIDTDPTIPSNQIQVYLENEDGSLVPMAQPILINAGGFPVYNGQIAKFVTVQGHSMAVYDALNVQQFYFPNVLKYDPDQFRQYLDSQGGAVTVNMLGEPTGASLVGVQPQGNLSQAINWVTPEQFGAIGDGTVHPLSERYATLAAAQAVYPHVTSLSQTIDWAACQGAENYARGVSIVKCPTYAKYHFGSTDYLELAIDSKWYGTKLTQTDRPCTTMIRTDPVVPPAFGQDCIVRVKNSAAAGSADEFVRGIVFEGFKLTRNLARRPNVRGKNSIGLHLNFGMKAIIDVTINGCDFGVLGYGCWGSTGVVRIDSCHKGIYLDGWNSTPENAGRGTLTSIDWRVEIDVSVFPIYLAQTTYSKFTGFYEGLRDTFTDFYKKDIETACGVTLDSECSNVDFFLGIEAFQGTHLTCGSGNNITLNNFYFNDYAYNGTTGINGAKAQIDGLMGRSTPQISSASRAFIFAHGLNNNITVINPTYFGGNITDDPEYVRYFYNIATGNAISTIGGYVSLASLFSLTRARFNLFRPLNTRNILSDYFPSGYTPTGADVATHKAWQTKVTGGGDGRVALDAPSGYRILDFTALVIGSTTSSPMVLGVLSSTDSQIQLQSNAGGVTVQYKLTIQITK</sequence>
<proteinExistence type="predicted"/>
<dbReference type="Gene3D" id="2.170.14.10">
    <property type="entry name" value="Phage P22 tailspike-like, N-terminal domain"/>
    <property type="match status" value="1"/>
</dbReference>
<evidence type="ECO:0000313" key="2">
    <source>
        <dbReference type="EMBL" id="CNI09398.1"/>
    </source>
</evidence>
<dbReference type="InterPro" id="IPR009093">
    <property type="entry name" value="P22_tailspike_N"/>
</dbReference>
<dbReference type="AlphaFoldDB" id="A0A0T9QGW8"/>
<protein>
    <submittedName>
        <fullName evidence="2">Head binding</fullName>
    </submittedName>
</protein>
<dbReference type="InterPro" id="IPR036730">
    <property type="entry name" value="P22_tailspike_N_sf"/>
</dbReference>
<dbReference type="Proteomes" id="UP000044625">
    <property type="component" value="Unassembled WGS sequence"/>
</dbReference>
<name>A0A0T9QGW8_9GAMM</name>
<evidence type="ECO:0000313" key="5">
    <source>
        <dbReference type="Proteomes" id="UP000045840"/>
    </source>
</evidence>
<reference evidence="3 4" key="3">
    <citation type="submission" date="2015-03" db="EMBL/GenBank/DDBJ databases">
        <authorList>
            <consortium name="Pathogen Informatics"/>
            <person name="Murphy D."/>
        </authorList>
    </citation>
    <scope>NUCLEOTIDE SEQUENCE [LARGE SCALE GENOMIC DNA]</scope>
    <source>
        <strain evidence="3">Type strain: CIP110230</strain>
        <strain evidence="4">type strain: CIP110230</strain>
    </source>
</reference>
<dbReference type="RefSeq" id="WP_049614000.1">
    <property type="nucleotide sequence ID" value="NZ_CAWMMU010000016.1"/>
</dbReference>
<dbReference type="SUPFAM" id="SSF51327">
    <property type="entry name" value="Head-binding domain of phage P22 tailspike protein"/>
    <property type="match status" value="1"/>
</dbReference>
<keyword evidence="4" id="KW-1185">Reference proteome</keyword>
<dbReference type="EMBL" id="CWJL01000016">
    <property type="protein sequence ID" value="CRY68009.1"/>
    <property type="molecule type" value="Genomic_DNA"/>
</dbReference>
<evidence type="ECO:0000313" key="4">
    <source>
        <dbReference type="Proteomes" id="UP000044625"/>
    </source>
</evidence>
<feature type="domain" description="Bacteriophage P22 tailspike N-terminal" evidence="1">
    <location>
        <begin position="1"/>
        <end position="113"/>
    </location>
</feature>